<keyword evidence="2" id="KW-1185">Reference proteome</keyword>
<protein>
    <submittedName>
        <fullName evidence="1">Tetratricopeptide repeat protein</fullName>
    </submittedName>
</protein>
<evidence type="ECO:0000313" key="1">
    <source>
        <dbReference type="EMBL" id="MEJ7138419.1"/>
    </source>
</evidence>
<dbReference type="Proteomes" id="UP001364695">
    <property type="component" value="Unassembled WGS sequence"/>
</dbReference>
<name>A0ACC6P2I5_9BURK</name>
<accession>A0ACC6P2I5</accession>
<sequence length="362" mass="38180">MTSARPNVRPSRLFRHLAAAALVGSLGGLLSSPAWGQEQEIQKLMQQGQNSEALALVDQALAKTPGDNAMRFRRGVLLTLMERRTEALATFEKLAKDVPNSPMPWNNIATILASQGEYDKARTALEKAIRTNPAYATAYQNLGDIYAQLASQAYSKALQINGKNDKIPPKLALLRELNGDGAAAVTPAVKPVTVASAAAAPASAAPAAPATAAPAAPAKPETKPVAKPAEAAAPAAKPAAAEAPAAPKPAATSPADVEAALKAWAQAWADKNMSAYLGAYTPDFRGSYSSRAAWEKDRRDRIVGKKNISVALSGFSTRINGSEAQVSFTQQYRAPGLNSTSRKSIRMQQQGGRWLISDESGR</sequence>
<proteinExistence type="predicted"/>
<gene>
    <name evidence="1" type="ORF">RV045_08240</name>
</gene>
<evidence type="ECO:0000313" key="2">
    <source>
        <dbReference type="Proteomes" id="UP001364695"/>
    </source>
</evidence>
<organism evidence="1 2">
    <name type="scientific">Amphibiibacter pelophylacis</name>
    <dbReference type="NCBI Taxonomy" id="1799477"/>
    <lineage>
        <taxon>Bacteria</taxon>
        <taxon>Pseudomonadati</taxon>
        <taxon>Pseudomonadota</taxon>
        <taxon>Betaproteobacteria</taxon>
        <taxon>Burkholderiales</taxon>
        <taxon>Sphaerotilaceae</taxon>
        <taxon>Amphibiibacter</taxon>
    </lineage>
</organism>
<comment type="caution">
    <text evidence="1">The sequence shown here is derived from an EMBL/GenBank/DDBJ whole genome shotgun (WGS) entry which is preliminary data.</text>
</comment>
<reference evidence="1" key="1">
    <citation type="submission" date="2023-10" db="EMBL/GenBank/DDBJ databases">
        <title>Amphibacter perezi, gen. nov., sp. nov. a novel taxa of the family Comamonadaceae, class Betaproteobacteria isolated from the skin microbiota of Pelophylax perezi from different populations.</title>
        <authorList>
            <person name="Costa S."/>
            <person name="Proenca D.N."/>
            <person name="Lopes I."/>
            <person name="Morais P.V."/>
        </authorList>
    </citation>
    <scope>NUCLEOTIDE SEQUENCE</scope>
    <source>
        <strain evidence="1">SL12-8</strain>
    </source>
</reference>
<dbReference type="EMBL" id="JAWDIE010000010">
    <property type="protein sequence ID" value="MEJ7138419.1"/>
    <property type="molecule type" value="Genomic_DNA"/>
</dbReference>